<gene>
    <name evidence="1" type="ORF">FA95DRAFT_1611215</name>
</gene>
<proteinExistence type="predicted"/>
<sequence>MASSHPNYDTHTYLTVALAPSSPLLAAPSQLTARHPGLVYLGPVGELHDVQVVGVQKDVRAQSAGPIVNALTDGEGVLRVAVQEPRHIQRRISLRETNERFEAWMDPLPPDPDPDGYLTLAGGQLECR</sequence>
<evidence type="ECO:0000313" key="2">
    <source>
        <dbReference type="Proteomes" id="UP000814033"/>
    </source>
</evidence>
<dbReference type="Proteomes" id="UP000814033">
    <property type="component" value="Unassembled WGS sequence"/>
</dbReference>
<protein>
    <submittedName>
        <fullName evidence="1">Uncharacterized protein</fullName>
    </submittedName>
</protein>
<reference evidence="1" key="2">
    <citation type="journal article" date="2022" name="New Phytol.">
        <title>Evolutionary transition to the ectomycorrhizal habit in the genomes of a hyperdiverse lineage of mushroom-forming fungi.</title>
        <authorList>
            <person name="Looney B."/>
            <person name="Miyauchi S."/>
            <person name="Morin E."/>
            <person name="Drula E."/>
            <person name="Courty P.E."/>
            <person name="Kohler A."/>
            <person name="Kuo A."/>
            <person name="LaButti K."/>
            <person name="Pangilinan J."/>
            <person name="Lipzen A."/>
            <person name="Riley R."/>
            <person name="Andreopoulos W."/>
            <person name="He G."/>
            <person name="Johnson J."/>
            <person name="Nolan M."/>
            <person name="Tritt A."/>
            <person name="Barry K.W."/>
            <person name="Grigoriev I.V."/>
            <person name="Nagy L.G."/>
            <person name="Hibbett D."/>
            <person name="Henrissat B."/>
            <person name="Matheny P.B."/>
            <person name="Labbe J."/>
            <person name="Martin F.M."/>
        </authorList>
    </citation>
    <scope>NUCLEOTIDE SEQUENCE</scope>
    <source>
        <strain evidence="1">FP105234-sp</strain>
    </source>
</reference>
<organism evidence="1 2">
    <name type="scientific">Auriscalpium vulgare</name>
    <dbReference type="NCBI Taxonomy" id="40419"/>
    <lineage>
        <taxon>Eukaryota</taxon>
        <taxon>Fungi</taxon>
        <taxon>Dikarya</taxon>
        <taxon>Basidiomycota</taxon>
        <taxon>Agaricomycotina</taxon>
        <taxon>Agaricomycetes</taxon>
        <taxon>Russulales</taxon>
        <taxon>Auriscalpiaceae</taxon>
        <taxon>Auriscalpium</taxon>
    </lineage>
</organism>
<dbReference type="EMBL" id="MU276139">
    <property type="protein sequence ID" value="KAI0041177.1"/>
    <property type="molecule type" value="Genomic_DNA"/>
</dbReference>
<reference evidence="1" key="1">
    <citation type="submission" date="2021-02" db="EMBL/GenBank/DDBJ databases">
        <authorList>
            <consortium name="DOE Joint Genome Institute"/>
            <person name="Ahrendt S."/>
            <person name="Looney B.P."/>
            <person name="Miyauchi S."/>
            <person name="Morin E."/>
            <person name="Drula E."/>
            <person name="Courty P.E."/>
            <person name="Chicoki N."/>
            <person name="Fauchery L."/>
            <person name="Kohler A."/>
            <person name="Kuo A."/>
            <person name="Labutti K."/>
            <person name="Pangilinan J."/>
            <person name="Lipzen A."/>
            <person name="Riley R."/>
            <person name="Andreopoulos W."/>
            <person name="He G."/>
            <person name="Johnson J."/>
            <person name="Barry K.W."/>
            <person name="Grigoriev I.V."/>
            <person name="Nagy L."/>
            <person name="Hibbett D."/>
            <person name="Henrissat B."/>
            <person name="Matheny P.B."/>
            <person name="Labbe J."/>
            <person name="Martin F."/>
        </authorList>
    </citation>
    <scope>NUCLEOTIDE SEQUENCE</scope>
    <source>
        <strain evidence="1">FP105234-sp</strain>
    </source>
</reference>
<keyword evidence="2" id="KW-1185">Reference proteome</keyword>
<comment type="caution">
    <text evidence="1">The sequence shown here is derived from an EMBL/GenBank/DDBJ whole genome shotgun (WGS) entry which is preliminary data.</text>
</comment>
<accession>A0ACB8RBH0</accession>
<name>A0ACB8RBH0_9AGAM</name>
<evidence type="ECO:0000313" key="1">
    <source>
        <dbReference type="EMBL" id="KAI0041177.1"/>
    </source>
</evidence>